<dbReference type="GO" id="GO:0016020">
    <property type="term" value="C:membrane"/>
    <property type="evidence" value="ECO:0007669"/>
    <property type="project" value="UniProtKB-SubCell"/>
</dbReference>
<evidence type="ECO:0000256" key="5">
    <source>
        <dbReference type="ARBA" id="ARBA00023136"/>
    </source>
</evidence>
<dbReference type="Pfam" id="PF01679">
    <property type="entry name" value="Pmp3"/>
    <property type="match status" value="1"/>
</dbReference>
<dbReference type="EMBL" id="KV454413">
    <property type="protein sequence ID" value="ODQ63839.1"/>
    <property type="molecule type" value="Genomic_DNA"/>
</dbReference>
<dbReference type="InterPro" id="IPR000612">
    <property type="entry name" value="PMP3"/>
</dbReference>
<dbReference type="Proteomes" id="UP000095009">
    <property type="component" value="Unassembled WGS sequence"/>
</dbReference>
<keyword evidence="8" id="KW-1185">Reference proteome</keyword>
<feature type="non-terminal residue" evidence="7">
    <location>
        <position position="60"/>
    </location>
</feature>
<dbReference type="PANTHER" id="PTHR21659">
    <property type="entry name" value="HYDROPHOBIC PROTEIN RCI2 LOW TEMPERATURE AND SALT RESPONSIVE PROTEIN LTI6 -RELATED"/>
    <property type="match status" value="1"/>
</dbReference>
<gene>
    <name evidence="7" type="ORF">NADFUDRAFT_11338</name>
</gene>
<sequence>DILLVLISLFFPPFPVAYRYGICSCDVLINICLCMLGFFPGLFHSWFLLLKHYERGYENL</sequence>
<comment type="subcellular location">
    <subcellularLocation>
        <location evidence="1">Membrane</location>
    </subcellularLocation>
</comment>
<protein>
    <submittedName>
        <fullName evidence="7">Uncharacterized protein</fullName>
    </submittedName>
</protein>
<proteinExistence type="inferred from homology"/>
<dbReference type="OrthoDB" id="2802411at2759"/>
<accession>A0A1E3PEI9</accession>
<dbReference type="PANTHER" id="PTHR21659:SF57">
    <property type="entry name" value="PLASMA MEMBRANE PROTEOLIPID 31"/>
    <property type="match status" value="1"/>
</dbReference>
<comment type="similarity">
    <text evidence="2">Belongs to the UPF0057 (PMP3) family.</text>
</comment>
<evidence type="ECO:0000256" key="2">
    <source>
        <dbReference type="ARBA" id="ARBA00009530"/>
    </source>
</evidence>
<reference evidence="7 8" key="1">
    <citation type="journal article" date="2016" name="Proc. Natl. Acad. Sci. U.S.A.">
        <title>Comparative genomics of biotechnologically important yeasts.</title>
        <authorList>
            <person name="Riley R."/>
            <person name="Haridas S."/>
            <person name="Wolfe K.H."/>
            <person name="Lopes M.R."/>
            <person name="Hittinger C.T."/>
            <person name="Goeker M."/>
            <person name="Salamov A.A."/>
            <person name="Wisecaver J.H."/>
            <person name="Long T.M."/>
            <person name="Calvey C.H."/>
            <person name="Aerts A.L."/>
            <person name="Barry K.W."/>
            <person name="Choi C."/>
            <person name="Clum A."/>
            <person name="Coughlan A.Y."/>
            <person name="Deshpande S."/>
            <person name="Douglass A.P."/>
            <person name="Hanson S.J."/>
            <person name="Klenk H.-P."/>
            <person name="LaButti K.M."/>
            <person name="Lapidus A."/>
            <person name="Lindquist E.A."/>
            <person name="Lipzen A.M."/>
            <person name="Meier-Kolthoff J.P."/>
            <person name="Ohm R.A."/>
            <person name="Otillar R.P."/>
            <person name="Pangilinan J.L."/>
            <person name="Peng Y."/>
            <person name="Rokas A."/>
            <person name="Rosa C.A."/>
            <person name="Scheuner C."/>
            <person name="Sibirny A.A."/>
            <person name="Slot J.C."/>
            <person name="Stielow J.B."/>
            <person name="Sun H."/>
            <person name="Kurtzman C.P."/>
            <person name="Blackwell M."/>
            <person name="Grigoriev I.V."/>
            <person name="Jeffries T.W."/>
        </authorList>
    </citation>
    <scope>NUCLEOTIDE SEQUENCE [LARGE SCALE GENOMIC DNA]</scope>
    <source>
        <strain evidence="7 8">DSM 6958</strain>
    </source>
</reference>
<evidence type="ECO:0000313" key="8">
    <source>
        <dbReference type="Proteomes" id="UP000095009"/>
    </source>
</evidence>
<evidence type="ECO:0000313" key="7">
    <source>
        <dbReference type="EMBL" id="ODQ63839.1"/>
    </source>
</evidence>
<dbReference type="AlphaFoldDB" id="A0A1E3PEI9"/>
<evidence type="ECO:0000256" key="3">
    <source>
        <dbReference type="ARBA" id="ARBA00022692"/>
    </source>
</evidence>
<evidence type="ECO:0000256" key="4">
    <source>
        <dbReference type="ARBA" id="ARBA00022989"/>
    </source>
</evidence>
<name>A0A1E3PEI9_9ASCO</name>
<evidence type="ECO:0000256" key="6">
    <source>
        <dbReference type="SAM" id="Phobius"/>
    </source>
</evidence>
<feature type="transmembrane region" description="Helical" evidence="6">
    <location>
        <begin position="27"/>
        <end position="50"/>
    </location>
</feature>
<keyword evidence="3 6" id="KW-0812">Transmembrane</keyword>
<evidence type="ECO:0000256" key="1">
    <source>
        <dbReference type="ARBA" id="ARBA00004370"/>
    </source>
</evidence>
<feature type="non-terminal residue" evidence="7">
    <location>
        <position position="1"/>
    </location>
</feature>
<keyword evidence="5 6" id="KW-0472">Membrane</keyword>
<keyword evidence="4 6" id="KW-1133">Transmembrane helix</keyword>
<organism evidence="7 8">
    <name type="scientific">Nadsonia fulvescens var. elongata DSM 6958</name>
    <dbReference type="NCBI Taxonomy" id="857566"/>
    <lineage>
        <taxon>Eukaryota</taxon>
        <taxon>Fungi</taxon>
        <taxon>Dikarya</taxon>
        <taxon>Ascomycota</taxon>
        <taxon>Saccharomycotina</taxon>
        <taxon>Dipodascomycetes</taxon>
        <taxon>Dipodascales</taxon>
        <taxon>Dipodascales incertae sedis</taxon>
        <taxon>Nadsonia</taxon>
    </lineage>
</organism>